<keyword evidence="7" id="KW-1185">Reference proteome</keyword>
<evidence type="ECO:0000256" key="2">
    <source>
        <dbReference type="ARBA" id="ARBA00022692"/>
    </source>
</evidence>
<dbReference type="AlphaFoldDB" id="A0A9D5R8D7"/>
<dbReference type="InterPro" id="IPR003825">
    <property type="entry name" value="Colicin-V_CvpA"/>
</dbReference>
<feature type="transmembrane region" description="Helical" evidence="5">
    <location>
        <begin position="109"/>
        <end position="134"/>
    </location>
</feature>
<reference evidence="6" key="1">
    <citation type="submission" date="2020-10" db="EMBL/GenBank/DDBJ databases">
        <title>ChiBAC.</title>
        <authorList>
            <person name="Zenner C."/>
            <person name="Hitch T.C.A."/>
            <person name="Clavel T."/>
        </authorList>
    </citation>
    <scope>NUCLEOTIDE SEQUENCE</scope>
    <source>
        <strain evidence="6">DSM 107454</strain>
    </source>
</reference>
<name>A0A9D5R8D7_9FIRM</name>
<keyword evidence="2 5" id="KW-0812">Transmembrane</keyword>
<dbReference type="GO" id="GO:0009403">
    <property type="term" value="P:toxin biosynthetic process"/>
    <property type="evidence" value="ECO:0007669"/>
    <property type="project" value="InterPro"/>
</dbReference>
<dbReference type="GO" id="GO:0016020">
    <property type="term" value="C:membrane"/>
    <property type="evidence" value="ECO:0007669"/>
    <property type="project" value="UniProtKB-SubCell"/>
</dbReference>
<dbReference type="RefSeq" id="WP_226392415.1">
    <property type="nucleotide sequence ID" value="NZ_JADCKB010000008.1"/>
</dbReference>
<evidence type="ECO:0000313" key="7">
    <source>
        <dbReference type="Proteomes" id="UP000806542"/>
    </source>
</evidence>
<evidence type="ECO:0000256" key="5">
    <source>
        <dbReference type="SAM" id="Phobius"/>
    </source>
</evidence>
<accession>A0A9D5R8D7</accession>
<gene>
    <name evidence="6" type="ORF">INF28_05230</name>
</gene>
<evidence type="ECO:0000256" key="3">
    <source>
        <dbReference type="ARBA" id="ARBA00022989"/>
    </source>
</evidence>
<feature type="transmembrane region" description="Helical" evidence="5">
    <location>
        <begin position="155"/>
        <end position="177"/>
    </location>
</feature>
<protein>
    <submittedName>
        <fullName evidence="6">CvpA family protein</fullName>
    </submittedName>
</protein>
<comment type="subcellular location">
    <subcellularLocation>
        <location evidence="1">Membrane</location>
        <topology evidence="1">Multi-pass membrane protein</topology>
    </subcellularLocation>
</comment>
<dbReference type="EMBL" id="JADCKB010000008">
    <property type="protein sequence ID" value="MBE5039865.1"/>
    <property type="molecule type" value="Genomic_DNA"/>
</dbReference>
<feature type="transmembrane region" description="Helical" evidence="5">
    <location>
        <begin position="6"/>
        <end position="26"/>
    </location>
</feature>
<evidence type="ECO:0000256" key="4">
    <source>
        <dbReference type="ARBA" id="ARBA00023136"/>
    </source>
</evidence>
<feature type="transmembrane region" description="Helical" evidence="5">
    <location>
        <begin position="38"/>
        <end position="58"/>
    </location>
</feature>
<sequence length="231" mass="25166">MPSSFLFSWTDVVLVVLIGIFAFAGWKSGFVKMSFRLLSFLAAIVLAWLFYPTVTAFLRTTPLYDTLFSALGGAAADPAAAPGTALTPDFLLDAMNQGIQTFENGAAEYLTLLLINILSFLLVLIAAKLILILVGRILHLFASLPVIGFFNRLAGLVLGLLEGFLVACILLALIWGITPLRENTYLAYAIEQSSATKILYLNNPLLRLVLPQSEQTDDNPPPTQTQETVEL</sequence>
<dbReference type="PANTHER" id="PTHR37306:SF1">
    <property type="entry name" value="COLICIN V PRODUCTION PROTEIN"/>
    <property type="match status" value="1"/>
</dbReference>
<dbReference type="Pfam" id="PF02674">
    <property type="entry name" value="Colicin_V"/>
    <property type="match status" value="1"/>
</dbReference>
<keyword evidence="3 5" id="KW-1133">Transmembrane helix</keyword>
<evidence type="ECO:0000256" key="1">
    <source>
        <dbReference type="ARBA" id="ARBA00004141"/>
    </source>
</evidence>
<proteinExistence type="predicted"/>
<keyword evidence="4 5" id="KW-0472">Membrane</keyword>
<organism evidence="6 7">
    <name type="scientific">Ructibacterium gallinarum</name>
    <dbReference type="NCBI Taxonomy" id="2779355"/>
    <lineage>
        <taxon>Bacteria</taxon>
        <taxon>Bacillati</taxon>
        <taxon>Bacillota</taxon>
        <taxon>Clostridia</taxon>
        <taxon>Eubacteriales</taxon>
        <taxon>Oscillospiraceae</taxon>
        <taxon>Ructibacterium</taxon>
    </lineage>
</organism>
<dbReference type="PANTHER" id="PTHR37306">
    <property type="entry name" value="COLICIN V PRODUCTION PROTEIN"/>
    <property type="match status" value="1"/>
</dbReference>
<comment type="caution">
    <text evidence="6">The sequence shown here is derived from an EMBL/GenBank/DDBJ whole genome shotgun (WGS) entry which is preliminary data.</text>
</comment>
<evidence type="ECO:0000313" key="6">
    <source>
        <dbReference type="EMBL" id="MBE5039865.1"/>
    </source>
</evidence>
<dbReference type="Proteomes" id="UP000806542">
    <property type="component" value="Unassembled WGS sequence"/>
</dbReference>